<dbReference type="PANTHER" id="PTHR11240:SF22">
    <property type="entry name" value="RIBONUCLEASE T2"/>
    <property type="match status" value="1"/>
</dbReference>
<dbReference type="PROSITE" id="PS00531">
    <property type="entry name" value="RNASE_T2_2"/>
    <property type="match status" value="1"/>
</dbReference>
<evidence type="ECO:0000256" key="1">
    <source>
        <dbReference type="ARBA" id="ARBA00007469"/>
    </source>
</evidence>
<dbReference type="RefSeq" id="WP_252580316.1">
    <property type="nucleotide sequence ID" value="NZ_CP071527.1"/>
</dbReference>
<evidence type="ECO:0000256" key="3">
    <source>
        <dbReference type="SAM" id="SignalP"/>
    </source>
</evidence>
<gene>
    <name evidence="4" type="ORF">J2N86_00835</name>
</gene>
<keyword evidence="5" id="KW-1185">Reference proteome</keyword>
<dbReference type="PROSITE" id="PS00530">
    <property type="entry name" value="RNASE_T2_1"/>
    <property type="match status" value="1"/>
</dbReference>
<dbReference type="EMBL" id="CP071527">
    <property type="protein sequence ID" value="USQ13928.1"/>
    <property type="molecule type" value="Genomic_DNA"/>
</dbReference>
<protein>
    <submittedName>
        <fullName evidence="4">Ribonuclease T</fullName>
    </submittedName>
</protein>
<dbReference type="InterPro" id="IPR036430">
    <property type="entry name" value="RNase_T2-like_sf"/>
</dbReference>
<dbReference type="InterPro" id="IPR018188">
    <property type="entry name" value="RNase_T2_His_AS_1"/>
</dbReference>
<feature type="chain" id="PRO_5046761304" evidence="3">
    <location>
        <begin position="19"/>
        <end position="260"/>
    </location>
</feature>
<evidence type="ECO:0000256" key="2">
    <source>
        <dbReference type="RuleBase" id="RU004328"/>
    </source>
</evidence>
<dbReference type="InterPro" id="IPR033130">
    <property type="entry name" value="RNase_T2_His_AS_2"/>
</dbReference>
<evidence type="ECO:0000313" key="5">
    <source>
        <dbReference type="Proteomes" id="UP001057474"/>
    </source>
</evidence>
<evidence type="ECO:0000313" key="4">
    <source>
        <dbReference type="EMBL" id="USQ13928.1"/>
    </source>
</evidence>
<dbReference type="PROSITE" id="PS51257">
    <property type="entry name" value="PROKAR_LIPOPROTEIN"/>
    <property type="match status" value="1"/>
</dbReference>
<feature type="signal peptide" evidence="3">
    <location>
        <begin position="1"/>
        <end position="18"/>
    </location>
</feature>
<dbReference type="Pfam" id="PF00445">
    <property type="entry name" value="Ribonuclease_T2"/>
    <property type="match status" value="1"/>
</dbReference>
<name>A0ABY4Y957_9GAMM</name>
<proteinExistence type="inferred from homology"/>
<organism evidence="4 5">
    <name type="scientific">Legionella lytica</name>
    <dbReference type="NCBI Taxonomy" id="96232"/>
    <lineage>
        <taxon>Bacteria</taxon>
        <taxon>Pseudomonadati</taxon>
        <taxon>Pseudomonadota</taxon>
        <taxon>Gammaproteobacteria</taxon>
        <taxon>Legionellales</taxon>
        <taxon>Legionellaceae</taxon>
        <taxon>Legionella</taxon>
    </lineage>
</organism>
<accession>A0ABY4Y957</accession>
<dbReference type="SUPFAM" id="SSF55895">
    <property type="entry name" value="Ribonuclease Rh-like"/>
    <property type="match status" value="1"/>
</dbReference>
<dbReference type="InterPro" id="IPR001568">
    <property type="entry name" value="RNase_T2-like"/>
</dbReference>
<dbReference type="Proteomes" id="UP001057474">
    <property type="component" value="Chromosome"/>
</dbReference>
<dbReference type="PANTHER" id="PTHR11240">
    <property type="entry name" value="RIBONUCLEASE T2"/>
    <property type="match status" value="1"/>
</dbReference>
<dbReference type="Gene3D" id="3.90.730.10">
    <property type="entry name" value="Ribonuclease T2-like"/>
    <property type="match status" value="1"/>
</dbReference>
<comment type="similarity">
    <text evidence="1 2">Belongs to the RNase T2 family.</text>
</comment>
<keyword evidence="3" id="KW-0732">Signal</keyword>
<reference evidence="4" key="1">
    <citation type="submission" date="2021-03" db="EMBL/GenBank/DDBJ databases">
        <title>Legionella lytica PCM 2298.</title>
        <authorList>
            <person name="Koper P."/>
        </authorList>
    </citation>
    <scope>NUCLEOTIDE SEQUENCE</scope>
    <source>
        <strain evidence="4">PCM 2298</strain>
    </source>
</reference>
<sequence length="260" mass="28645">MIKSSVSCLFFVSLSVNAAGGCDMNAGLSDSNVLALSSQPGFCQTYGYEAGKPECTHLSKDSYQARHLTLHGLWPNQNACGQSYGFCGVSQRNNHCDYAPLDLSTDVAENLQTMMPSYKYGSCLERHEWNKHGSCQALVADQYFALAMRLASEMDQSAFGNYITENSGKTVSRVSLRKRLDESLGSKNAGKVYLGCKRGILVDIYIELPALIPFDEPLESLIDRAPNYHYHDSCPANVKISDFTKGAFFSWTGEKRVNIG</sequence>